<reference evidence="2 3" key="1">
    <citation type="submission" date="2018-05" db="EMBL/GenBank/DDBJ databases">
        <title>Reference genomes for bee gut microbiota database.</title>
        <authorList>
            <person name="Ellegaard K.M."/>
        </authorList>
    </citation>
    <scope>NUCLEOTIDE SEQUENCE [LARGE SCALE GENOMIC DNA]</scope>
    <source>
        <strain evidence="2 3">ESL0177</strain>
    </source>
</reference>
<keyword evidence="1" id="KW-0732">Signal</keyword>
<name>A0A2V4E5S0_9GAMM</name>
<dbReference type="Proteomes" id="UP000247483">
    <property type="component" value="Unassembled WGS sequence"/>
</dbReference>
<feature type="chain" id="PRO_5016069894" evidence="1">
    <location>
        <begin position="21"/>
        <end position="104"/>
    </location>
</feature>
<evidence type="ECO:0000256" key="1">
    <source>
        <dbReference type="SAM" id="SignalP"/>
    </source>
</evidence>
<proteinExistence type="predicted"/>
<sequence>MKSYLFAWSFIVLPATVALAEPPPTQQFSEQPFIHLPAHEKALPDTLIPSSLDIHLLTSITATSEVISPTEPLYLNVNQALLLEIDNSPWFKPVNKLIHLAGRI</sequence>
<dbReference type="RefSeq" id="WP_110423281.1">
    <property type="nucleotide sequence ID" value="NZ_QGLP01000004.1"/>
</dbReference>
<protein>
    <submittedName>
        <fullName evidence="2">Uncharacterized protein</fullName>
    </submittedName>
</protein>
<evidence type="ECO:0000313" key="3">
    <source>
        <dbReference type="Proteomes" id="UP000247483"/>
    </source>
</evidence>
<feature type="signal peptide" evidence="1">
    <location>
        <begin position="1"/>
        <end position="20"/>
    </location>
</feature>
<gene>
    <name evidence="2" type="ORF">DKK79_06025</name>
</gene>
<dbReference type="AlphaFoldDB" id="A0A2V4E5S0"/>
<organism evidence="2 3">
    <name type="scientific">Gilliamella apicola</name>
    <dbReference type="NCBI Taxonomy" id="1196095"/>
    <lineage>
        <taxon>Bacteria</taxon>
        <taxon>Pseudomonadati</taxon>
        <taxon>Pseudomonadota</taxon>
        <taxon>Gammaproteobacteria</taxon>
        <taxon>Orbales</taxon>
        <taxon>Orbaceae</taxon>
        <taxon>Gilliamella</taxon>
    </lineage>
</organism>
<accession>A0A2V4E5S0</accession>
<dbReference type="EMBL" id="QGLP01000004">
    <property type="protein sequence ID" value="PXZ06216.1"/>
    <property type="molecule type" value="Genomic_DNA"/>
</dbReference>
<evidence type="ECO:0000313" key="2">
    <source>
        <dbReference type="EMBL" id="PXZ06216.1"/>
    </source>
</evidence>
<comment type="caution">
    <text evidence="2">The sequence shown here is derived from an EMBL/GenBank/DDBJ whole genome shotgun (WGS) entry which is preliminary data.</text>
</comment>